<dbReference type="PANTHER" id="PTHR33308">
    <property type="entry name" value="PEPTIDOGLYCAN HYDROLASE FLGJ"/>
    <property type="match status" value="1"/>
</dbReference>
<evidence type="ECO:0000256" key="3">
    <source>
        <dbReference type="SAM" id="MobiDB-lite"/>
    </source>
</evidence>
<dbReference type="Gene3D" id="4.10.80.30">
    <property type="entry name" value="DNA polymerase, domain 6"/>
    <property type="match status" value="1"/>
</dbReference>
<dbReference type="InterPro" id="IPR051056">
    <property type="entry name" value="Glycosyl_Hydrolase_73"/>
</dbReference>
<name>A0ABU3F3C9_9ENTE</name>
<dbReference type="InterPro" id="IPR007921">
    <property type="entry name" value="CHAP_dom"/>
</dbReference>
<dbReference type="InterPro" id="IPR038765">
    <property type="entry name" value="Papain-like_cys_pep_sf"/>
</dbReference>
<keyword evidence="2" id="KW-0378">Hydrolase</keyword>
<dbReference type="PROSITE" id="PS50911">
    <property type="entry name" value="CHAP"/>
    <property type="match status" value="1"/>
</dbReference>
<comment type="similarity">
    <text evidence="1">Belongs to the glycosyl hydrolase 73 family.</text>
</comment>
<dbReference type="Proteomes" id="UP001252875">
    <property type="component" value="Unassembled WGS sequence"/>
</dbReference>
<feature type="compositionally biased region" description="Low complexity" evidence="3">
    <location>
        <begin position="101"/>
        <end position="211"/>
    </location>
</feature>
<proteinExistence type="inferred from homology"/>
<dbReference type="EMBL" id="JARPYI010000012">
    <property type="protein sequence ID" value="MDT2601643.1"/>
    <property type="molecule type" value="Genomic_DNA"/>
</dbReference>
<dbReference type="Gene3D" id="1.10.530.10">
    <property type="match status" value="1"/>
</dbReference>
<comment type="caution">
    <text evidence="5">The sequence shown here is derived from an EMBL/GenBank/DDBJ whole genome shotgun (WGS) entry which is preliminary data.</text>
</comment>
<dbReference type="Pfam" id="PF05257">
    <property type="entry name" value="CHAP"/>
    <property type="match status" value="1"/>
</dbReference>
<protein>
    <submittedName>
        <fullName evidence="5">Glucosaminidase domain-containing protein</fullName>
    </submittedName>
</protein>
<gene>
    <name evidence="5" type="ORF">P7D85_17830</name>
</gene>
<dbReference type="InterPro" id="IPR002901">
    <property type="entry name" value="MGlyc_endo_b_GlcNAc-like_dom"/>
</dbReference>
<dbReference type="SMART" id="SM00047">
    <property type="entry name" value="LYZ2"/>
    <property type="match status" value="1"/>
</dbReference>
<feature type="region of interest" description="Disordered" evidence="3">
    <location>
        <begin position="41"/>
        <end position="230"/>
    </location>
</feature>
<dbReference type="PANTHER" id="PTHR33308:SF9">
    <property type="entry name" value="PEPTIDOGLYCAN HYDROLASE FLGJ"/>
    <property type="match status" value="1"/>
</dbReference>
<feature type="domain" description="Peptidase C51" evidence="4">
    <location>
        <begin position="620"/>
        <end position="750"/>
    </location>
</feature>
<evidence type="ECO:0000313" key="6">
    <source>
        <dbReference type="Proteomes" id="UP001252875"/>
    </source>
</evidence>
<dbReference type="SUPFAM" id="SSF54001">
    <property type="entry name" value="Cysteine proteinases"/>
    <property type="match status" value="1"/>
</dbReference>
<dbReference type="Gene3D" id="3.90.1720.10">
    <property type="entry name" value="endopeptidase domain like (from Nostoc punctiforme)"/>
    <property type="match status" value="1"/>
</dbReference>
<organism evidence="5 6">
    <name type="scientific">Enterococcus hulanensis</name>
    <dbReference type="NCBI Taxonomy" id="2559929"/>
    <lineage>
        <taxon>Bacteria</taxon>
        <taxon>Bacillati</taxon>
        <taxon>Bacillota</taxon>
        <taxon>Bacilli</taxon>
        <taxon>Lactobacillales</taxon>
        <taxon>Enterococcaceae</taxon>
        <taxon>Enterococcus</taxon>
    </lineage>
</organism>
<feature type="compositionally biased region" description="Low complexity" evidence="3">
    <location>
        <begin position="41"/>
        <end position="67"/>
    </location>
</feature>
<feature type="compositionally biased region" description="Pro residues" evidence="3">
    <location>
        <begin position="68"/>
        <end position="82"/>
    </location>
</feature>
<dbReference type="RefSeq" id="WP_311822192.1">
    <property type="nucleotide sequence ID" value="NZ_JARPYF010000011.1"/>
</dbReference>
<feature type="compositionally biased region" description="Pro residues" evidence="3">
    <location>
        <begin position="212"/>
        <end position="221"/>
    </location>
</feature>
<feature type="region of interest" description="Disordered" evidence="3">
    <location>
        <begin position="362"/>
        <end position="399"/>
    </location>
</feature>
<evidence type="ECO:0000256" key="1">
    <source>
        <dbReference type="ARBA" id="ARBA00010266"/>
    </source>
</evidence>
<sequence length="752" mass="80479">MKKIVMAICGVAVFCWGVASLRSGALKADNLLQESSVVETTVPESSTVAEPAPAVPETPAEPAESPETPAPEPPVTEPPAVPDAPVEQAPEENTPAKEPVPESTPESSTVEPPKSESSTTESTTNGETTSESSTGGTTTSQTSSSTTPSTSTSDTSTSSSTPSSTTSSSNGGSTGTTTTSSSTPPPATSQEQPQPSTPSVPTSPGSIQNPAPNTPTPPAPSEPKVQASTAVIQDTPDAFSETSTLQLPSELKTAEVAQSDLKGYELPLLSSFENKAHAALIYDGIKKLGVEQEQDFNVEQLATKLYSDLFAIEITGTPEKQKDEISVGSLLYQKKNNQLEMIGVYIGKDYYLTVEDVEVEASADSTNTEDADAKEADLNDDKEATEDSADSADEKEKQRQVVLQPMDIDEELLVQALPEVTLTEYGQTTLAEYPASINFTENEASKKFISTIAEDARKLGQEYDVFASVMIAQALLESGSGSSSLSLPPNYNLFGVKGTYQGQAVSMATQEDRGNGDLYSINSAFRKYPNYAASLGDYVQLLRGGISGNDGYYQKTWRSTAKNYLRSTHALTGTYATDTSYDRKLNSIIAVYNLTQYDRVKVDQSSGVFIKGKDEIPEEYRSMMRYPDYNGVNYNTSGSYPVGQCTWYAFNRVKQLGKSVDDFMGNGGEWGTKGKALGYEVSREPKAGWLISFTPGTAGSDPRYGHVAFVEAVRPEGILISEGNVYGGTVISYRVIDANLAKSDLVTYIKAK</sequence>
<evidence type="ECO:0000313" key="5">
    <source>
        <dbReference type="EMBL" id="MDT2601643.1"/>
    </source>
</evidence>
<keyword evidence="6" id="KW-1185">Reference proteome</keyword>
<reference evidence="5 6" key="1">
    <citation type="submission" date="2023-03" db="EMBL/GenBank/DDBJ databases">
        <authorList>
            <person name="Shen W."/>
            <person name="Cai J."/>
        </authorList>
    </citation>
    <scope>NUCLEOTIDE SEQUENCE [LARGE SCALE GENOMIC DNA]</scope>
    <source>
        <strain evidence="5 6">D6-4</strain>
    </source>
</reference>
<evidence type="ECO:0000256" key="2">
    <source>
        <dbReference type="ARBA" id="ARBA00022801"/>
    </source>
</evidence>
<evidence type="ECO:0000259" key="4">
    <source>
        <dbReference type="PROSITE" id="PS50911"/>
    </source>
</evidence>
<feature type="compositionally biased region" description="Low complexity" evidence="3">
    <location>
        <begin position="83"/>
        <end position="92"/>
    </location>
</feature>
<dbReference type="Pfam" id="PF01832">
    <property type="entry name" value="Glucosaminidase"/>
    <property type="match status" value="1"/>
</dbReference>
<accession>A0ABU3F3C9</accession>
<feature type="compositionally biased region" description="Basic and acidic residues" evidence="3">
    <location>
        <begin position="371"/>
        <end position="382"/>
    </location>
</feature>